<dbReference type="PANTHER" id="PTHR42991">
    <property type="entry name" value="ALDEHYDE DEHYDROGENASE"/>
    <property type="match status" value="1"/>
</dbReference>
<dbReference type="InterPro" id="IPR015590">
    <property type="entry name" value="Aldehyde_DH_dom"/>
</dbReference>
<dbReference type="AlphaFoldDB" id="A0A6V8JWN1"/>
<protein>
    <submittedName>
        <fullName evidence="6">Aldehyde dehydrogenase</fullName>
    </submittedName>
</protein>
<dbReference type="InterPro" id="IPR029510">
    <property type="entry name" value="Ald_DH_CS_GLU"/>
</dbReference>
<dbReference type="InterPro" id="IPR051020">
    <property type="entry name" value="ALDH-related_metabolic_enz"/>
</dbReference>
<accession>A0A6V8JWN1</accession>
<dbReference type="Gene3D" id="3.40.309.10">
    <property type="entry name" value="Aldehyde Dehydrogenase, Chain A, domain 2"/>
    <property type="match status" value="1"/>
</dbReference>
<organism evidence="6 7">
    <name type="scientific">Phytohabitans houttuyneae</name>
    <dbReference type="NCBI Taxonomy" id="1076126"/>
    <lineage>
        <taxon>Bacteria</taxon>
        <taxon>Bacillati</taxon>
        <taxon>Actinomycetota</taxon>
        <taxon>Actinomycetes</taxon>
        <taxon>Micromonosporales</taxon>
        <taxon>Micromonosporaceae</taxon>
    </lineage>
</organism>
<dbReference type="Proteomes" id="UP000482800">
    <property type="component" value="Unassembled WGS sequence"/>
</dbReference>
<evidence type="ECO:0000256" key="1">
    <source>
        <dbReference type="ARBA" id="ARBA00009986"/>
    </source>
</evidence>
<dbReference type="FunFam" id="3.40.605.10:FF:000007">
    <property type="entry name" value="NAD/NADP-dependent betaine aldehyde dehydrogenase"/>
    <property type="match status" value="1"/>
</dbReference>
<dbReference type="EMBL" id="BLPF01000001">
    <property type="protein sequence ID" value="GFJ77103.1"/>
    <property type="molecule type" value="Genomic_DNA"/>
</dbReference>
<dbReference type="GO" id="GO:0008911">
    <property type="term" value="F:lactaldehyde dehydrogenase (NAD+) activity"/>
    <property type="evidence" value="ECO:0007669"/>
    <property type="project" value="TreeGrafter"/>
</dbReference>
<dbReference type="RefSeq" id="WP_173054337.1">
    <property type="nucleotide sequence ID" value="NZ_BAABGO010000005.1"/>
</dbReference>
<dbReference type="PANTHER" id="PTHR42991:SF1">
    <property type="entry name" value="ALDEHYDE DEHYDROGENASE"/>
    <property type="match status" value="1"/>
</dbReference>
<gene>
    <name evidence="6" type="ORF">Phou_012830</name>
</gene>
<evidence type="ECO:0000256" key="2">
    <source>
        <dbReference type="ARBA" id="ARBA00023002"/>
    </source>
</evidence>
<comment type="similarity">
    <text evidence="1 4">Belongs to the aldehyde dehydrogenase family.</text>
</comment>
<dbReference type="InterPro" id="IPR016163">
    <property type="entry name" value="Ald_DH_C"/>
</dbReference>
<dbReference type="Gene3D" id="3.40.605.10">
    <property type="entry name" value="Aldehyde Dehydrogenase, Chain A, domain 1"/>
    <property type="match status" value="1"/>
</dbReference>
<proteinExistence type="inferred from homology"/>
<dbReference type="PROSITE" id="PS00687">
    <property type="entry name" value="ALDEHYDE_DEHYDR_GLU"/>
    <property type="match status" value="1"/>
</dbReference>
<evidence type="ECO:0000313" key="6">
    <source>
        <dbReference type="EMBL" id="GFJ77103.1"/>
    </source>
</evidence>
<keyword evidence="7" id="KW-1185">Reference proteome</keyword>
<dbReference type="InterPro" id="IPR016162">
    <property type="entry name" value="Ald_DH_N"/>
</dbReference>
<evidence type="ECO:0000256" key="4">
    <source>
        <dbReference type="RuleBase" id="RU003345"/>
    </source>
</evidence>
<feature type="active site" evidence="3">
    <location>
        <position position="237"/>
    </location>
</feature>
<evidence type="ECO:0000313" key="7">
    <source>
        <dbReference type="Proteomes" id="UP000482800"/>
    </source>
</evidence>
<sequence>MPAEQTITVRNPGTGEVLGEIEAFDAARVAAAVQAAGRGQREMGALPAHERSALLTRIAAAIEGERDNLARLLAAENGKPILQTLGEVDAAIRIFRGYAGEATRVFGRQVPLDAVPGLERHLAVTVREPLGVVAALVPFNYPVELYAHKAAAALAAGNAVLVQPPARCPLALVRIAAIVAEAGAPAGAHQLVPGGVEVSQLLAELPGIAAVSLTGSTAAGREIARRGADTLKKVLLELGGNDALIVCDDADVDAAARAVVLGRLARGNGQICCAVKRVYAQDGVHDAFVASLVDQAAKLSVGDQLLESTDVGPLIATEAAERVAVAVGRLVDDGARLVAGGGRRDAFVDPVVLVDVPARSPAFAEEIFGPVAPVARFTDPAEAVRMANESPYGLQAAVFTRDISRAFTLARQLDVGGVIVNGSTALRAENLPFGGTKDTGGYREGLHDTLLDLTRQKTIVVMDAFA</sequence>
<reference evidence="6 7" key="1">
    <citation type="submission" date="2020-03" db="EMBL/GenBank/DDBJ databases">
        <title>Whole genome shotgun sequence of Phytohabitans houttuyneae NBRC 108639.</title>
        <authorList>
            <person name="Komaki H."/>
            <person name="Tamura T."/>
        </authorList>
    </citation>
    <scope>NUCLEOTIDE SEQUENCE [LARGE SCALE GENOMIC DNA]</scope>
    <source>
        <strain evidence="6 7">NBRC 108639</strain>
    </source>
</reference>
<dbReference type="SUPFAM" id="SSF53720">
    <property type="entry name" value="ALDH-like"/>
    <property type="match status" value="1"/>
</dbReference>
<comment type="caution">
    <text evidence="6">The sequence shown here is derived from an EMBL/GenBank/DDBJ whole genome shotgun (WGS) entry which is preliminary data.</text>
</comment>
<evidence type="ECO:0000259" key="5">
    <source>
        <dbReference type="Pfam" id="PF00171"/>
    </source>
</evidence>
<keyword evidence="2 4" id="KW-0560">Oxidoreductase</keyword>
<dbReference type="Pfam" id="PF00171">
    <property type="entry name" value="Aldedh"/>
    <property type="match status" value="1"/>
</dbReference>
<evidence type="ECO:0000256" key="3">
    <source>
        <dbReference type="PROSITE-ProRule" id="PRU10007"/>
    </source>
</evidence>
<dbReference type="InterPro" id="IPR016161">
    <property type="entry name" value="Ald_DH/histidinol_DH"/>
</dbReference>
<name>A0A6V8JWN1_9ACTN</name>
<reference evidence="6 7" key="2">
    <citation type="submission" date="2020-03" db="EMBL/GenBank/DDBJ databases">
        <authorList>
            <person name="Ichikawa N."/>
            <person name="Kimura A."/>
            <person name="Kitahashi Y."/>
            <person name="Uohara A."/>
        </authorList>
    </citation>
    <scope>NUCLEOTIDE SEQUENCE [LARGE SCALE GENOMIC DNA]</scope>
    <source>
        <strain evidence="6 7">NBRC 108639</strain>
    </source>
</reference>
<feature type="domain" description="Aldehyde dehydrogenase" evidence="5">
    <location>
        <begin position="4"/>
        <end position="459"/>
    </location>
</feature>